<gene>
    <name evidence="2" type="ORF">N789_03680</name>
</gene>
<dbReference type="RefSeq" id="WP_022967685.1">
    <property type="nucleotide sequence ID" value="NZ_ATVD01000001.1"/>
</dbReference>
<dbReference type="SMART" id="SM00530">
    <property type="entry name" value="HTH_XRE"/>
    <property type="match status" value="1"/>
</dbReference>
<proteinExistence type="predicted"/>
<dbReference type="Gene3D" id="1.10.260.40">
    <property type="entry name" value="lambda repressor-like DNA-binding domains"/>
    <property type="match status" value="1"/>
</dbReference>
<dbReference type="EMBL" id="AVCI01000045">
    <property type="protein sequence ID" value="KFN40992.1"/>
    <property type="molecule type" value="Genomic_DNA"/>
</dbReference>
<organism evidence="2 3">
    <name type="scientific">Arenimonas oryziterrae DSM 21050 = YC6267</name>
    <dbReference type="NCBI Taxonomy" id="1121015"/>
    <lineage>
        <taxon>Bacteria</taxon>
        <taxon>Pseudomonadati</taxon>
        <taxon>Pseudomonadota</taxon>
        <taxon>Gammaproteobacteria</taxon>
        <taxon>Lysobacterales</taxon>
        <taxon>Lysobacteraceae</taxon>
        <taxon>Arenimonas</taxon>
    </lineage>
</organism>
<dbReference type="AlphaFoldDB" id="A0A091APE9"/>
<name>A0A091APE9_9GAMM</name>
<dbReference type="Proteomes" id="UP000029385">
    <property type="component" value="Unassembled WGS sequence"/>
</dbReference>
<dbReference type="eggNOG" id="COG1396">
    <property type="taxonomic scope" value="Bacteria"/>
</dbReference>
<dbReference type="STRING" id="1121015.GCA_000420545_00011"/>
<dbReference type="Pfam" id="PF01381">
    <property type="entry name" value="HTH_3"/>
    <property type="match status" value="1"/>
</dbReference>
<dbReference type="PROSITE" id="PS50943">
    <property type="entry name" value="HTH_CROC1"/>
    <property type="match status" value="1"/>
</dbReference>
<evidence type="ECO:0000259" key="1">
    <source>
        <dbReference type="PROSITE" id="PS50943"/>
    </source>
</evidence>
<evidence type="ECO:0000313" key="3">
    <source>
        <dbReference type="Proteomes" id="UP000029385"/>
    </source>
</evidence>
<accession>A0A091APE9</accession>
<protein>
    <recommendedName>
        <fullName evidence="1">HTH cro/C1-type domain-containing protein</fullName>
    </recommendedName>
</protein>
<evidence type="ECO:0000313" key="2">
    <source>
        <dbReference type="EMBL" id="KFN40992.1"/>
    </source>
</evidence>
<dbReference type="InterPro" id="IPR001387">
    <property type="entry name" value="Cro/C1-type_HTH"/>
</dbReference>
<keyword evidence="3" id="KW-1185">Reference proteome</keyword>
<dbReference type="PATRIC" id="fig|1121015.4.peg.2416"/>
<dbReference type="CDD" id="cd00093">
    <property type="entry name" value="HTH_XRE"/>
    <property type="match status" value="1"/>
</dbReference>
<dbReference type="GO" id="GO:0003677">
    <property type="term" value="F:DNA binding"/>
    <property type="evidence" value="ECO:0007669"/>
    <property type="project" value="InterPro"/>
</dbReference>
<comment type="caution">
    <text evidence="2">The sequence shown here is derived from an EMBL/GenBank/DDBJ whole genome shotgun (WGS) entry which is preliminary data.</text>
</comment>
<sequence length="129" mass="14420">MKTLTNRIRQARRAASYSQSELAQQVGVQRSAVAQWERQGGSRPTTENLSKIALATTINFEWLATGRGRMKLQLDGGDDGDEGPALLLQYFAQDEVEERMLVALRKLDYRECMALVEMTETLAQVRAGS</sequence>
<dbReference type="OrthoDB" id="9772064at2"/>
<reference evidence="2 3" key="1">
    <citation type="submission" date="2013-09" db="EMBL/GenBank/DDBJ databases">
        <title>Genome sequencing of Arenimonas oryziterrae.</title>
        <authorList>
            <person name="Chen F."/>
            <person name="Wang G."/>
        </authorList>
    </citation>
    <scope>NUCLEOTIDE SEQUENCE [LARGE SCALE GENOMIC DNA]</scope>
    <source>
        <strain evidence="2 3">YC6267</strain>
    </source>
</reference>
<dbReference type="InterPro" id="IPR010982">
    <property type="entry name" value="Lambda_DNA-bd_dom_sf"/>
</dbReference>
<dbReference type="SUPFAM" id="SSF47413">
    <property type="entry name" value="lambda repressor-like DNA-binding domains"/>
    <property type="match status" value="1"/>
</dbReference>
<feature type="domain" description="HTH cro/C1-type" evidence="1">
    <location>
        <begin position="8"/>
        <end position="63"/>
    </location>
</feature>